<keyword evidence="2" id="KW-0650">Protein phosphatase inhibitor</keyword>
<dbReference type="Gene3D" id="6.10.250.1050">
    <property type="match status" value="1"/>
</dbReference>
<sequence>MEKTDGESLGGVRRAVPGGVRGIETDTGLPSGVALFRGTGPRVHPGGTAILSPSSSRPSEGIMTLGSRRSPHLGEVAGLGSGRSPGGSNPHCPGTSGPRASIPEPREPQVYNSGSTFLHPYNCEDRPRSILKNSSSITMKKIPSTEKKSQCWDEMNILATYHPANKDYGFLKVDEPKTPYNRLQDSDENLSAGSSLKVTPESLAERLATMDNFLPKVLRYGDNRSSRAADDFSKTYSSDFDRHRKTHYCEGKFLKAQKNQPWANEEDSSGASARISSNAQDMMMDPKSRTVEKGWAGRLVTGVKNETGLMNDRHVLDTNDSSSSRNQFPSTSNPILLEKMDSQRREYFSKGIYLRSCSHPELQEDIDEQRSHACCKKVQPFLSPDETLQLQWTQEKEPRLWKM</sequence>
<keyword evidence="5" id="KW-1185">Reference proteome</keyword>
<evidence type="ECO:0000256" key="1">
    <source>
        <dbReference type="ARBA" id="ARBA00005472"/>
    </source>
</evidence>
<dbReference type="PANTHER" id="PTHR12398">
    <property type="entry name" value="PROTEIN PHOSPHATASE INHIBITOR"/>
    <property type="match status" value="1"/>
</dbReference>
<comment type="similarity">
    <text evidence="1">Belongs to the protein phosphatase inhibitor 2 family.</text>
</comment>
<reference evidence="4" key="1">
    <citation type="submission" date="2025-08" db="UniProtKB">
        <authorList>
            <consortium name="Ensembl"/>
        </authorList>
    </citation>
    <scope>IDENTIFICATION</scope>
</reference>
<dbReference type="Proteomes" id="UP000694381">
    <property type="component" value="Unassembled WGS sequence"/>
</dbReference>
<protein>
    <submittedName>
        <fullName evidence="4">RIKEN cDNA 2810408A11 gene</fullName>
    </submittedName>
</protein>
<reference evidence="4" key="2">
    <citation type="submission" date="2025-09" db="UniProtKB">
        <authorList>
            <consortium name="Ensembl"/>
        </authorList>
    </citation>
    <scope>IDENTIFICATION</scope>
</reference>
<evidence type="ECO:0000256" key="3">
    <source>
        <dbReference type="SAM" id="MobiDB-lite"/>
    </source>
</evidence>
<dbReference type="GeneTree" id="ENSGT00940000163910"/>
<evidence type="ECO:0000313" key="4">
    <source>
        <dbReference type="Ensembl" id="ENSNGAP00000021495.1"/>
    </source>
</evidence>
<dbReference type="InterPro" id="IPR007062">
    <property type="entry name" value="PPI-2"/>
</dbReference>
<evidence type="ECO:0000256" key="2">
    <source>
        <dbReference type="ARBA" id="ARBA00023272"/>
    </source>
</evidence>
<dbReference type="GO" id="GO:0004864">
    <property type="term" value="F:protein phosphatase inhibitor activity"/>
    <property type="evidence" value="ECO:0007669"/>
    <property type="project" value="UniProtKB-KW"/>
</dbReference>
<dbReference type="Ensembl" id="ENSNGAT00000027175.1">
    <property type="protein sequence ID" value="ENSNGAP00000021495.1"/>
    <property type="gene ID" value="ENSNGAG00000020654.1"/>
</dbReference>
<dbReference type="GO" id="GO:0009966">
    <property type="term" value="P:regulation of signal transduction"/>
    <property type="evidence" value="ECO:0007669"/>
    <property type="project" value="InterPro"/>
</dbReference>
<dbReference type="PANTHER" id="PTHR12398:SF8">
    <property type="entry name" value="RIKEN CDNA 2810408A11 GENE"/>
    <property type="match status" value="1"/>
</dbReference>
<dbReference type="AlphaFoldDB" id="A0A8C6RN16"/>
<proteinExistence type="inferred from homology"/>
<accession>A0A8C6RN16</accession>
<dbReference type="Pfam" id="PF04979">
    <property type="entry name" value="IPP-2"/>
    <property type="match status" value="1"/>
</dbReference>
<name>A0A8C6RN16_NANGA</name>
<dbReference type="OMA" id="QAMSDWC"/>
<feature type="region of interest" description="Disordered" evidence="3">
    <location>
        <begin position="1"/>
        <end position="106"/>
    </location>
</feature>
<gene>
    <name evidence="4" type="primary">LOC103752238</name>
</gene>
<evidence type="ECO:0000313" key="5">
    <source>
        <dbReference type="Proteomes" id="UP000694381"/>
    </source>
</evidence>
<organism evidence="4 5">
    <name type="scientific">Nannospalax galili</name>
    <name type="common">Northern Israeli blind subterranean mole rat</name>
    <name type="synonym">Spalax galili</name>
    <dbReference type="NCBI Taxonomy" id="1026970"/>
    <lineage>
        <taxon>Eukaryota</taxon>
        <taxon>Metazoa</taxon>
        <taxon>Chordata</taxon>
        <taxon>Craniata</taxon>
        <taxon>Vertebrata</taxon>
        <taxon>Euteleostomi</taxon>
        <taxon>Mammalia</taxon>
        <taxon>Eutheria</taxon>
        <taxon>Euarchontoglires</taxon>
        <taxon>Glires</taxon>
        <taxon>Rodentia</taxon>
        <taxon>Myomorpha</taxon>
        <taxon>Muroidea</taxon>
        <taxon>Spalacidae</taxon>
        <taxon>Spalacinae</taxon>
        <taxon>Nannospalax</taxon>
    </lineage>
</organism>